<name>A0ABQ2C580_9FLAO</name>
<evidence type="ECO:0000313" key="3">
    <source>
        <dbReference type="EMBL" id="GGI58238.1"/>
    </source>
</evidence>
<dbReference type="CDD" id="cd16338">
    <property type="entry name" value="CpcT"/>
    <property type="match status" value="1"/>
</dbReference>
<proteinExistence type="inferred from homology"/>
<evidence type="ECO:0000313" key="4">
    <source>
        <dbReference type="Proteomes" id="UP000624701"/>
    </source>
</evidence>
<organism evidence="3 4">
    <name type="scientific">Winogradskyella haliclonae</name>
    <dbReference type="NCBI Taxonomy" id="2048558"/>
    <lineage>
        <taxon>Bacteria</taxon>
        <taxon>Pseudomonadati</taxon>
        <taxon>Bacteroidota</taxon>
        <taxon>Flavobacteriia</taxon>
        <taxon>Flavobacteriales</taxon>
        <taxon>Flavobacteriaceae</taxon>
        <taxon>Winogradskyella</taxon>
    </lineage>
</organism>
<sequence>MKKITILLGVFALYFSCKDKSESHTETTVTTENHLDELYAVMQGSYNSEVQAQVDSTYYNISLHMYPIWEGKGHYLYVEQALNSMQNKPYRQRIYKLNKLTDSTYTSEIYTLPTADSLWIGKWKTPKAFDAISPEDISLKSGCEVVLKRLAKNHYQGKTGDTTCVSTMRGASFARSEVEVLEDKIISWDRGFDAEGNYVWGAEKAGYIFNKLD</sequence>
<dbReference type="GO" id="GO:0016829">
    <property type="term" value="F:lyase activity"/>
    <property type="evidence" value="ECO:0007669"/>
    <property type="project" value="UniProtKB-KW"/>
</dbReference>
<dbReference type="EMBL" id="BMDQ01000004">
    <property type="protein sequence ID" value="GGI58238.1"/>
    <property type="molecule type" value="Genomic_DNA"/>
</dbReference>
<keyword evidence="4" id="KW-1185">Reference proteome</keyword>
<dbReference type="PANTHER" id="PTHR35137">
    <property type="entry name" value="CHROMOPHORE LYASE CRL, CHLOROPLASTIC"/>
    <property type="match status" value="1"/>
</dbReference>
<dbReference type="InterPro" id="IPR010404">
    <property type="entry name" value="CpcT/CpeT"/>
</dbReference>
<gene>
    <name evidence="3" type="primary">cpcT1</name>
    <name evidence="3" type="ORF">GCM10011444_25470</name>
</gene>
<dbReference type="RefSeq" id="WP_188375153.1">
    <property type="nucleotide sequence ID" value="NZ_BMDQ01000004.1"/>
</dbReference>
<accession>A0ABQ2C580</accession>
<evidence type="ECO:0000256" key="1">
    <source>
        <dbReference type="ARBA" id="ARBA00008206"/>
    </source>
</evidence>
<protein>
    <submittedName>
        <fullName evidence="3">Chromophore lyase CpcT/CpeT 1</fullName>
    </submittedName>
</protein>
<keyword evidence="2 3" id="KW-0456">Lyase</keyword>
<dbReference type="PANTHER" id="PTHR35137:SF1">
    <property type="entry name" value="CHROMOPHORE LYASE CRL, CHLOROPLASTIC"/>
    <property type="match status" value="1"/>
</dbReference>
<dbReference type="Proteomes" id="UP000624701">
    <property type="component" value="Unassembled WGS sequence"/>
</dbReference>
<comment type="similarity">
    <text evidence="1">Belongs to the CpcT/CpeT biliprotein lyase family.</text>
</comment>
<dbReference type="Gene3D" id="2.40.128.590">
    <property type="entry name" value="CpcT/CpeT domain"/>
    <property type="match status" value="1"/>
</dbReference>
<evidence type="ECO:0000256" key="2">
    <source>
        <dbReference type="ARBA" id="ARBA00023239"/>
    </source>
</evidence>
<dbReference type="InterPro" id="IPR038672">
    <property type="entry name" value="CpcT/CpeT_sf"/>
</dbReference>
<comment type="caution">
    <text evidence="3">The sequence shown here is derived from an EMBL/GenBank/DDBJ whole genome shotgun (WGS) entry which is preliminary data.</text>
</comment>
<dbReference type="Pfam" id="PF06206">
    <property type="entry name" value="CpeT"/>
    <property type="match status" value="1"/>
</dbReference>
<reference evidence="4" key="1">
    <citation type="journal article" date="2019" name="Int. J. Syst. Evol. Microbiol.">
        <title>The Global Catalogue of Microorganisms (GCM) 10K type strain sequencing project: providing services to taxonomists for standard genome sequencing and annotation.</title>
        <authorList>
            <consortium name="The Broad Institute Genomics Platform"/>
            <consortium name="The Broad Institute Genome Sequencing Center for Infectious Disease"/>
            <person name="Wu L."/>
            <person name="Ma J."/>
        </authorList>
    </citation>
    <scope>NUCLEOTIDE SEQUENCE [LARGE SCALE GENOMIC DNA]</scope>
    <source>
        <strain evidence="4">CCM 8681</strain>
    </source>
</reference>